<dbReference type="STRING" id="47427.A0A2H3CZR6"/>
<reference evidence="2" key="1">
    <citation type="journal article" date="2017" name="Nat. Ecol. Evol.">
        <title>Genome expansion and lineage-specific genetic innovations in the forest pathogenic fungi Armillaria.</title>
        <authorList>
            <person name="Sipos G."/>
            <person name="Prasanna A.N."/>
            <person name="Walter M.C."/>
            <person name="O'Connor E."/>
            <person name="Balint B."/>
            <person name="Krizsan K."/>
            <person name="Kiss B."/>
            <person name="Hess J."/>
            <person name="Varga T."/>
            <person name="Slot J."/>
            <person name="Riley R."/>
            <person name="Boka B."/>
            <person name="Rigling D."/>
            <person name="Barry K."/>
            <person name="Lee J."/>
            <person name="Mihaltcheva S."/>
            <person name="LaButti K."/>
            <person name="Lipzen A."/>
            <person name="Waldron R."/>
            <person name="Moloney N.M."/>
            <person name="Sperisen C."/>
            <person name="Kredics L."/>
            <person name="Vagvoelgyi C."/>
            <person name="Patrignani A."/>
            <person name="Fitzpatrick D."/>
            <person name="Nagy I."/>
            <person name="Doyle S."/>
            <person name="Anderson J.B."/>
            <person name="Grigoriev I.V."/>
            <person name="Gueldener U."/>
            <person name="Muensterkoetter M."/>
            <person name="Nagy L.G."/>
        </authorList>
    </citation>
    <scope>NUCLEOTIDE SEQUENCE [LARGE SCALE GENOMIC DNA]</scope>
    <source>
        <strain evidence="2">Ar21-2</strain>
    </source>
</reference>
<dbReference type="InParanoid" id="A0A2H3CZR6"/>
<protein>
    <submittedName>
        <fullName evidence="1">Uncharacterized protein</fullName>
    </submittedName>
</protein>
<dbReference type="Proteomes" id="UP000217790">
    <property type="component" value="Unassembled WGS sequence"/>
</dbReference>
<gene>
    <name evidence="1" type="ORF">ARMGADRAFT_939141</name>
</gene>
<sequence>VPVPKVWMQFWEGNTHYVVMNCVPGQCLTEIWSHLPHEVKRIIVGHRGQYIRRIRLIPLPLGPRICSVLGEPLHNYRMHDDGDRGSFRDEAHLIIASSLIRS</sequence>
<dbReference type="AlphaFoldDB" id="A0A2H3CZR6"/>
<name>A0A2H3CZR6_ARMGA</name>
<dbReference type="EMBL" id="KZ293679">
    <property type="protein sequence ID" value="PBK87310.1"/>
    <property type="molecule type" value="Genomic_DNA"/>
</dbReference>
<evidence type="ECO:0000313" key="1">
    <source>
        <dbReference type="EMBL" id="PBK87310.1"/>
    </source>
</evidence>
<dbReference type="OrthoDB" id="8300194at2759"/>
<proteinExistence type="predicted"/>
<evidence type="ECO:0000313" key="2">
    <source>
        <dbReference type="Proteomes" id="UP000217790"/>
    </source>
</evidence>
<accession>A0A2H3CZR6</accession>
<organism evidence="1 2">
    <name type="scientific">Armillaria gallica</name>
    <name type="common">Bulbous honey fungus</name>
    <name type="synonym">Armillaria bulbosa</name>
    <dbReference type="NCBI Taxonomy" id="47427"/>
    <lineage>
        <taxon>Eukaryota</taxon>
        <taxon>Fungi</taxon>
        <taxon>Dikarya</taxon>
        <taxon>Basidiomycota</taxon>
        <taxon>Agaricomycotina</taxon>
        <taxon>Agaricomycetes</taxon>
        <taxon>Agaricomycetidae</taxon>
        <taxon>Agaricales</taxon>
        <taxon>Marasmiineae</taxon>
        <taxon>Physalacriaceae</taxon>
        <taxon>Armillaria</taxon>
    </lineage>
</organism>
<keyword evidence="2" id="KW-1185">Reference proteome</keyword>
<feature type="non-terminal residue" evidence="1">
    <location>
        <position position="1"/>
    </location>
</feature>